<reference evidence="1" key="1">
    <citation type="journal article" date="2021" name="Environ. Microbiol.">
        <title>Gene family expansions and transcriptome signatures uncover fungal adaptations to wood decay.</title>
        <authorList>
            <person name="Hage H."/>
            <person name="Miyauchi S."/>
            <person name="Viragh M."/>
            <person name="Drula E."/>
            <person name="Min B."/>
            <person name="Chaduli D."/>
            <person name="Navarro D."/>
            <person name="Favel A."/>
            <person name="Norest M."/>
            <person name="Lesage-Meessen L."/>
            <person name="Balint B."/>
            <person name="Merenyi Z."/>
            <person name="de Eugenio L."/>
            <person name="Morin E."/>
            <person name="Martinez A.T."/>
            <person name="Baldrian P."/>
            <person name="Stursova M."/>
            <person name="Martinez M.J."/>
            <person name="Novotny C."/>
            <person name="Magnuson J.K."/>
            <person name="Spatafora J.W."/>
            <person name="Maurice S."/>
            <person name="Pangilinan J."/>
            <person name="Andreopoulos W."/>
            <person name="LaButti K."/>
            <person name="Hundley H."/>
            <person name="Na H."/>
            <person name="Kuo A."/>
            <person name="Barry K."/>
            <person name="Lipzen A."/>
            <person name="Henrissat B."/>
            <person name="Riley R."/>
            <person name="Ahrendt S."/>
            <person name="Nagy L.G."/>
            <person name="Grigoriev I.V."/>
            <person name="Martin F."/>
            <person name="Rosso M.N."/>
        </authorList>
    </citation>
    <scope>NUCLEOTIDE SEQUENCE</scope>
    <source>
        <strain evidence="1">CBS 384.51</strain>
    </source>
</reference>
<protein>
    <submittedName>
        <fullName evidence="1">Uncharacterized protein</fullName>
    </submittedName>
</protein>
<dbReference type="Proteomes" id="UP001055072">
    <property type="component" value="Unassembled WGS sequence"/>
</dbReference>
<proteinExistence type="predicted"/>
<dbReference type="EMBL" id="MU274979">
    <property type="protein sequence ID" value="KAI0083229.1"/>
    <property type="molecule type" value="Genomic_DNA"/>
</dbReference>
<sequence>MAKKRKFDNDGLFVIPAEAVDALPVSAHADTLSTDGRRVKRDTHHWHGHAPSTVASTVPSSVFNDNPFFEKLDWDEYLKDDPGDPELDEERPDVTRAHTTNGHRDTSSKNDAWLEEWTEHRQQFLHELLRHDGLCNANIRECPTCPKSNRGKWNGTFFERAPLSDLGLVIQLGHNPGESCRAPMCGPRSFMVMHTNGLHSVNMQFCECARASSAGSRAQQLLRYKLFPASVRDPTTCCTFAMMRHFHTTTLQSKSTMYDYYMTLIKLTDNTGLSQTYDRIRPFSRVVRMWRHLKSLKRNGRGHELSGVRGTQAGDLAVLCPACPRPGYNLPDNWETVTDELRFIYTMFVAIDANFRLKRRAISSEKRDPALSSGLGYFVQNTKYLDFIRDRADQKDISTCTGFAAMMQANTKWSKGYATTGVAMCVCARHGFILPNAVGDLQKGERFCNIDYIFSSAYRLFASNTPKVVSYDIACQWETHLTARLKALPAHVKIEIPTGEVRYAIPKYHFAGHKKSSHNKYSLNYLRGVGRTDGEEIERNWSRHDATAGSTREMGPGSRHDTLEDHFGWANWQKYINLGKQISKKYATAVKDRAKYEALYQEFKRDLQDYHVEEWTNAIVAWESDTKLDDPYDIKPTGPTEAEIRMQLATEEDLEVSYDSQVTPHAVSALSMLVTLLELEDQQRQLKAITTHNMSDSQTFEVHEKRTALRSRLVYVRTIQAIYMPCVSDFAADHERNRARAVHNRTGSSRVSAVSDLPEDVPLFLPHSLSHEYLGNCAPGLANMEARLREGQLRSALDTLRVYLHIKARMLKFKAQNVRHQGANTRAREKLNKNDCKIAAAAAKYRAAWAAKKKLSGDGTWQNEWRVLNQADIRCLQDDNGIQPARERSEGRRVVSWIWLSADKDGNAEGMTDALRIEFLKARARAHRFQEEVQLLEEERRRILVSIEARALLWERRGAFAAQKECPITRQGAVAYAAEQSAMFRRMQEVFRSAWAFVASRVTVADPGHVLDNALYTILQDDSDNDDYNQARDVDSEDDN</sequence>
<gene>
    <name evidence="1" type="ORF">BDY19DRAFT_998729</name>
</gene>
<keyword evidence="2" id="KW-1185">Reference proteome</keyword>
<evidence type="ECO:0000313" key="2">
    <source>
        <dbReference type="Proteomes" id="UP001055072"/>
    </source>
</evidence>
<accession>A0ACB8TMK8</accession>
<organism evidence="1 2">
    <name type="scientific">Irpex rosettiformis</name>
    <dbReference type="NCBI Taxonomy" id="378272"/>
    <lineage>
        <taxon>Eukaryota</taxon>
        <taxon>Fungi</taxon>
        <taxon>Dikarya</taxon>
        <taxon>Basidiomycota</taxon>
        <taxon>Agaricomycotina</taxon>
        <taxon>Agaricomycetes</taxon>
        <taxon>Polyporales</taxon>
        <taxon>Irpicaceae</taxon>
        <taxon>Irpex</taxon>
    </lineage>
</organism>
<comment type="caution">
    <text evidence="1">The sequence shown here is derived from an EMBL/GenBank/DDBJ whole genome shotgun (WGS) entry which is preliminary data.</text>
</comment>
<evidence type="ECO:0000313" key="1">
    <source>
        <dbReference type="EMBL" id="KAI0083229.1"/>
    </source>
</evidence>
<name>A0ACB8TMK8_9APHY</name>